<evidence type="ECO:0000313" key="1">
    <source>
        <dbReference type="EMBL" id="KPQ09849.1"/>
    </source>
</evidence>
<dbReference type="EMBL" id="FMBM01000002">
    <property type="protein sequence ID" value="SCC82166.1"/>
    <property type="molecule type" value="Genomic_DNA"/>
</dbReference>
<dbReference type="Proteomes" id="UP000050497">
    <property type="component" value="Unassembled WGS sequence"/>
</dbReference>
<reference evidence="1 3" key="1">
    <citation type="submission" date="2015-09" db="EMBL/GenBank/DDBJ databases">
        <title>Identification and resolution of microdiversity through metagenomic sequencing of parallel consortia.</title>
        <authorList>
            <person name="Nelson W.C."/>
            <person name="Romine M.F."/>
            <person name="Lindemann S.R."/>
        </authorList>
    </citation>
    <scope>NUCLEOTIDE SEQUENCE [LARGE SCALE GENOMIC DNA]</scope>
    <source>
        <strain evidence="1">HL-109</strain>
    </source>
</reference>
<name>A0A0P7X4Q1_9HYPH</name>
<dbReference type="EMBL" id="LJSX01000021">
    <property type="protein sequence ID" value="KPQ09849.1"/>
    <property type="molecule type" value="Genomic_DNA"/>
</dbReference>
<organism evidence="1 3">
    <name type="scientific">Saliniramus fredricksonii</name>
    <dbReference type="NCBI Taxonomy" id="1653334"/>
    <lineage>
        <taxon>Bacteria</taxon>
        <taxon>Pseudomonadati</taxon>
        <taxon>Pseudomonadota</taxon>
        <taxon>Alphaproteobacteria</taxon>
        <taxon>Hyphomicrobiales</taxon>
        <taxon>Salinarimonadaceae</taxon>
        <taxon>Saliniramus</taxon>
    </lineage>
</organism>
<comment type="caution">
    <text evidence="1">The sequence shown here is derived from an EMBL/GenBank/DDBJ whole genome shotgun (WGS) entry which is preliminary data.</text>
</comment>
<accession>A0A0P7X4Q1</accession>
<protein>
    <submittedName>
        <fullName evidence="1">Uncharacterized protein</fullName>
    </submittedName>
</protein>
<evidence type="ECO:0000313" key="4">
    <source>
        <dbReference type="Proteomes" id="UP000182800"/>
    </source>
</evidence>
<dbReference type="RefSeq" id="WP_074445711.1">
    <property type="nucleotide sequence ID" value="NZ_FMBM01000002.1"/>
</dbReference>
<proteinExistence type="predicted"/>
<dbReference type="STRING" id="1653334.GA0071312_3145"/>
<evidence type="ECO:0000313" key="3">
    <source>
        <dbReference type="Proteomes" id="UP000050497"/>
    </source>
</evidence>
<evidence type="ECO:0000313" key="2">
    <source>
        <dbReference type="EMBL" id="SCC82166.1"/>
    </source>
</evidence>
<dbReference type="AlphaFoldDB" id="A0A0P7X4Q1"/>
<keyword evidence="4" id="KW-1185">Reference proteome</keyword>
<dbReference type="Proteomes" id="UP000182800">
    <property type="component" value="Unassembled WGS sequence"/>
</dbReference>
<gene>
    <name evidence="2" type="ORF">GA0071312_3145</name>
    <name evidence="1" type="ORF">HLUCCO17_13210</name>
</gene>
<reference evidence="2 4" key="2">
    <citation type="submission" date="2016-08" db="EMBL/GenBank/DDBJ databases">
        <authorList>
            <person name="Varghese N."/>
            <person name="Submissions Spin"/>
        </authorList>
    </citation>
    <scope>NUCLEOTIDE SEQUENCE [LARGE SCALE GENOMIC DNA]</scope>
    <source>
        <strain evidence="2 4">HL-109</strain>
    </source>
</reference>
<sequence length="61" mass="6621">MISGRKNTFFRVQTVARDAKSGTFQTRNTPSGGKVVSIRRETYIAAKKAAAKAMARMTQAG</sequence>